<sequence length="265" mass="27258">MIRMCLAAVAALALAACSKAPEDVTARYTLGGGAGTITVQAAGNGDARVEAGQQLLVRKGGTDYVVLTDSKGRFAAKMGDFVAVMGEMMKEAGMKPMGMPPQSEYDLVKGGSETIADIKGDVWKVSAKKTPAAQSFEAVISGDPTYAGVGKALEMQTNLGAAQAKEIQGGQGNLEKRVEEMLGKGMVLRFADALKLDKVEKGAIDPKNFELPTLVDKAGLKGRMTAERDRAQAAAKAMPGGPTQGQPAPAPGAAAPAPTPAPKAK</sequence>
<keyword evidence="2" id="KW-0732">Signal</keyword>
<evidence type="ECO:0000256" key="1">
    <source>
        <dbReference type="SAM" id="MobiDB-lite"/>
    </source>
</evidence>
<accession>A0A4S1XA13</accession>
<dbReference type="EMBL" id="SRXT01000005">
    <property type="protein sequence ID" value="TGX52595.1"/>
    <property type="molecule type" value="Genomic_DNA"/>
</dbReference>
<evidence type="ECO:0000313" key="3">
    <source>
        <dbReference type="EMBL" id="TGX52595.1"/>
    </source>
</evidence>
<protein>
    <recommendedName>
        <fullName evidence="5">DUF4412 domain-containing protein</fullName>
    </recommendedName>
</protein>
<feature type="compositionally biased region" description="Low complexity" evidence="1">
    <location>
        <begin position="232"/>
        <end position="256"/>
    </location>
</feature>
<name>A0A4S1XA13_9SPHN</name>
<feature type="signal peptide" evidence="2">
    <location>
        <begin position="1"/>
        <end position="20"/>
    </location>
</feature>
<dbReference type="AlphaFoldDB" id="A0A4S1XA13"/>
<feature type="region of interest" description="Disordered" evidence="1">
    <location>
        <begin position="223"/>
        <end position="265"/>
    </location>
</feature>
<evidence type="ECO:0000313" key="4">
    <source>
        <dbReference type="Proteomes" id="UP000306147"/>
    </source>
</evidence>
<feature type="chain" id="PRO_5020711420" description="DUF4412 domain-containing protein" evidence="2">
    <location>
        <begin position="21"/>
        <end position="265"/>
    </location>
</feature>
<evidence type="ECO:0008006" key="5">
    <source>
        <dbReference type="Google" id="ProtNLM"/>
    </source>
</evidence>
<organism evidence="3 4">
    <name type="scientific">Sphingomonas gei</name>
    <dbReference type="NCBI Taxonomy" id="1395960"/>
    <lineage>
        <taxon>Bacteria</taxon>
        <taxon>Pseudomonadati</taxon>
        <taxon>Pseudomonadota</taxon>
        <taxon>Alphaproteobacteria</taxon>
        <taxon>Sphingomonadales</taxon>
        <taxon>Sphingomonadaceae</taxon>
        <taxon>Sphingomonas</taxon>
    </lineage>
</organism>
<dbReference type="Proteomes" id="UP000306147">
    <property type="component" value="Unassembled WGS sequence"/>
</dbReference>
<evidence type="ECO:0000256" key="2">
    <source>
        <dbReference type="SAM" id="SignalP"/>
    </source>
</evidence>
<proteinExistence type="predicted"/>
<dbReference type="OrthoDB" id="7557329at2"/>
<dbReference type="PROSITE" id="PS51257">
    <property type="entry name" value="PROKAR_LIPOPROTEIN"/>
    <property type="match status" value="1"/>
</dbReference>
<keyword evidence="4" id="KW-1185">Reference proteome</keyword>
<dbReference type="RefSeq" id="WP_135964306.1">
    <property type="nucleotide sequence ID" value="NZ_SRXT01000005.1"/>
</dbReference>
<gene>
    <name evidence="3" type="ORF">E5A73_13140</name>
</gene>
<comment type="caution">
    <text evidence="3">The sequence shown here is derived from an EMBL/GenBank/DDBJ whole genome shotgun (WGS) entry which is preliminary data.</text>
</comment>
<reference evidence="3 4" key="1">
    <citation type="submission" date="2019-04" db="EMBL/GenBank/DDBJ databases">
        <title>Sphingomonas psychrotolerans sp. nov., isolated from soil in the Tianshan Mountains, Xinjiang, China.</title>
        <authorList>
            <person name="Luo Y."/>
            <person name="Sheng H."/>
        </authorList>
    </citation>
    <scope>NUCLEOTIDE SEQUENCE [LARGE SCALE GENOMIC DNA]</scope>
    <source>
        <strain evidence="3 4">ZFGT-11</strain>
    </source>
</reference>